<dbReference type="PANTHER" id="PTHR17985:SF8">
    <property type="entry name" value="TRANSPORT AND GOLGI ORGANIZATION PROTEIN 2 HOMOLOG"/>
    <property type="match status" value="1"/>
</dbReference>
<dbReference type="GO" id="GO:0005794">
    <property type="term" value="C:Golgi apparatus"/>
    <property type="evidence" value="ECO:0007669"/>
    <property type="project" value="TreeGrafter"/>
</dbReference>
<comment type="caution">
    <text evidence="1">The sequence shown here is derived from an EMBL/GenBank/DDBJ whole genome shotgun (WGS) entry which is preliminary data.</text>
</comment>
<dbReference type="Proteomes" id="UP000708208">
    <property type="component" value="Unassembled WGS sequence"/>
</dbReference>
<proteinExistence type="predicted"/>
<accession>A0A8J2NLW8</accession>
<name>A0A8J2NLW8_9HEXA</name>
<dbReference type="InterPro" id="IPR008551">
    <property type="entry name" value="TANGO2"/>
</dbReference>
<keyword evidence="2" id="KW-1185">Reference proteome</keyword>
<organism evidence="1 2">
    <name type="scientific">Allacma fusca</name>
    <dbReference type="NCBI Taxonomy" id="39272"/>
    <lineage>
        <taxon>Eukaryota</taxon>
        <taxon>Metazoa</taxon>
        <taxon>Ecdysozoa</taxon>
        <taxon>Arthropoda</taxon>
        <taxon>Hexapoda</taxon>
        <taxon>Collembola</taxon>
        <taxon>Symphypleona</taxon>
        <taxon>Sminthuridae</taxon>
        <taxon>Allacma</taxon>
    </lineage>
</organism>
<evidence type="ECO:0000313" key="2">
    <source>
        <dbReference type="Proteomes" id="UP000708208"/>
    </source>
</evidence>
<dbReference type="EMBL" id="CAJVCH010006549">
    <property type="protein sequence ID" value="CAG7659355.1"/>
    <property type="molecule type" value="Genomic_DNA"/>
</dbReference>
<protein>
    <submittedName>
        <fullName evidence="1">Uncharacterized protein</fullName>
    </submittedName>
</protein>
<reference evidence="1" key="1">
    <citation type="submission" date="2021-06" db="EMBL/GenBank/DDBJ databases">
        <authorList>
            <person name="Hodson N. C."/>
            <person name="Mongue J. A."/>
            <person name="Jaron S. K."/>
        </authorList>
    </citation>
    <scope>NUCLEOTIDE SEQUENCE</scope>
</reference>
<dbReference type="PANTHER" id="PTHR17985">
    <property type="entry name" value="SER/THR-RICH PROTEIN T10 IN DGCR REGION"/>
    <property type="match status" value="1"/>
</dbReference>
<gene>
    <name evidence="1" type="ORF">AFUS01_LOCUS1178</name>
</gene>
<dbReference type="GO" id="GO:0009306">
    <property type="term" value="P:protein secretion"/>
    <property type="evidence" value="ECO:0007669"/>
    <property type="project" value="TreeGrafter"/>
</dbReference>
<evidence type="ECO:0000313" key="1">
    <source>
        <dbReference type="EMBL" id="CAG7659355.1"/>
    </source>
</evidence>
<dbReference type="Pfam" id="PF05742">
    <property type="entry name" value="TANGO2"/>
    <property type="match status" value="1"/>
</dbReference>
<dbReference type="AlphaFoldDB" id="A0A8J2NLW8"/>
<sequence length="319" mass="36502">MCILFAYVAKPSTSTISRSQKYLKFVLAFNRDEYYFRPALPACFWKTDPNILAGQDMESGGTWLGINRKTGRIAALTNIMGGTVRDPKNPKVSRGAVLTDFLSSGSNFNGRTYCTNLYQDPDMLDKYNKFNLITIDLCDAGESHQNYDGASCPDNTVTHLPSITYLTNAANNSPPVSIHSSQDQYFGVSNSVWHTPFSKVTKGCQIYQEIIEKFTRDDWDHNVKVLLRDQLLRFLKSTDEHFPDPQMDKLASEQVKPFTRRVSSNFVSMPQTQYGTRTHTLIFLDSENYIDFYEWTMKEPINIENPTWQESSFNFQLCT</sequence>
<dbReference type="OrthoDB" id="191601at2759"/>
<dbReference type="GO" id="GO:0007030">
    <property type="term" value="P:Golgi organization"/>
    <property type="evidence" value="ECO:0007669"/>
    <property type="project" value="TreeGrafter"/>
</dbReference>